<gene>
    <name evidence="9" type="primary">mtnD</name>
    <name evidence="10" type="ORF">ED208_01555</name>
</gene>
<comment type="cofactor">
    <cofactor evidence="9">
        <name>Fe(2+)</name>
        <dbReference type="ChEBI" id="CHEBI:29033"/>
    </cofactor>
    <text evidence="9">Binds 1 Fe(2+) cation per monomer.</text>
</comment>
<sequence length="192" mass="20874">MPSAGGHAVTTLTITPDHRPDQVLLHSSDFATIQRELAAVGVPMERWRADAQLAPDADPATVLKAYEGSVAALNAKYGFQSVDVVSMHPEHEQAQAARGKFLAEHTHADFEIRFFVDGAGVFYIRTGGKVYQILCTAGDLIEVPADTTHWFDMGPKPLFKAIRFFTRPDGWVGNFTGDPIAKSFPEYAGAGV</sequence>
<evidence type="ECO:0000256" key="8">
    <source>
        <dbReference type="ARBA" id="ARBA00023167"/>
    </source>
</evidence>
<dbReference type="GO" id="GO:0019509">
    <property type="term" value="P:L-methionine salvage from methylthioadenosine"/>
    <property type="evidence" value="ECO:0007669"/>
    <property type="project" value="UniProtKB-UniRule"/>
</dbReference>
<keyword evidence="8 9" id="KW-0486">Methionine biosynthesis</keyword>
<evidence type="ECO:0000256" key="5">
    <source>
        <dbReference type="ARBA" id="ARBA00022964"/>
    </source>
</evidence>
<dbReference type="AlphaFoldDB" id="A0A3N0VKE7"/>
<dbReference type="InParanoid" id="A0A3N0VKE7"/>
<dbReference type="GO" id="GO:0010309">
    <property type="term" value="F:acireductone dioxygenase [iron(II)-requiring] activity"/>
    <property type="evidence" value="ECO:0007669"/>
    <property type="project" value="UniProtKB-UniRule"/>
</dbReference>
<keyword evidence="3 9" id="KW-0028">Amino-acid biosynthesis</keyword>
<feature type="binding site" evidence="9">
    <location>
        <position position="149"/>
    </location>
    <ligand>
        <name>Ni(2+)</name>
        <dbReference type="ChEBI" id="CHEBI:49786"/>
    </ligand>
</feature>
<dbReference type="Proteomes" id="UP000282106">
    <property type="component" value="Unassembled WGS sequence"/>
</dbReference>
<comment type="pathway">
    <text evidence="9">Amino-acid biosynthesis; L-methionine biosynthesis via salvage pathway; L-methionine from S-methyl-5-thio-alpha-D-ribose 1-phosphate: step 5/6.</text>
</comment>
<comment type="catalytic activity">
    <reaction evidence="9">
        <text>1,2-dihydroxy-5-(methylsulfanyl)pent-1-en-3-one + O2 = 3-(methylsulfanyl)propanoate + CO + formate + 2 H(+)</text>
        <dbReference type="Rhea" id="RHEA:14161"/>
        <dbReference type="ChEBI" id="CHEBI:15378"/>
        <dbReference type="ChEBI" id="CHEBI:15379"/>
        <dbReference type="ChEBI" id="CHEBI:15740"/>
        <dbReference type="ChEBI" id="CHEBI:17245"/>
        <dbReference type="ChEBI" id="CHEBI:49016"/>
        <dbReference type="ChEBI" id="CHEBI:49252"/>
        <dbReference type="EC" id="1.13.11.53"/>
    </reaction>
</comment>
<evidence type="ECO:0000256" key="6">
    <source>
        <dbReference type="ARBA" id="ARBA00023002"/>
    </source>
</evidence>
<feature type="binding site" evidence="9">
    <location>
        <position position="105"/>
    </location>
    <ligand>
        <name>Fe(2+)</name>
        <dbReference type="ChEBI" id="CHEBI:29033"/>
    </ligand>
</feature>
<feature type="site" description="May play a role in metal incorporation in vivo" evidence="9">
    <location>
        <position position="104"/>
    </location>
</feature>
<evidence type="ECO:0000256" key="7">
    <source>
        <dbReference type="ARBA" id="ARBA00023004"/>
    </source>
</evidence>
<comment type="catalytic activity">
    <reaction evidence="1 9">
        <text>1,2-dihydroxy-5-(methylsulfanyl)pent-1-en-3-one + O2 = 4-methylsulfanyl-2-oxobutanoate + formate + 2 H(+)</text>
        <dbReference type="Rhea" id="RHEA:24504"/>
        <dbReference type="ChEBI" id="CHEBI:15378"/>
        <dbReference type="ChEBI" id="CHEBI:15379"/>
        <dbReference type="ChEBI" id="CHEBI:15740"/>
        <dbReference type="ChEBI" id="CHEBI:16723"/>
        <dbReference type="ChEBI" id="CHEBI:49252"/>
        <dbReference type="EC" id="1.13.11.54"/>
    </reaction>
</comment>
<dbReference type="GO" id="GO:0005506">
    <property type="term" value="F:iron ion binding"/>
    <property type="evidence" value="ECO:0007669"/>
    <property type="project" value="UniProtKB-UniRule"/>
</dbReference>
<keyword evidence="11" id="KW-1185">Reference proteome</keyword>
<comment type="caution">
    <text evidence="10">The sequence shown here is derived from an EMBL/GenBank/DDBJ whole genome shotgun (WGS) entry which is preliminary data.</text>
</comment>
<comment type="caution">
    <text evidence="9">Lacks conserved residue(s) required for the propagation of feature annotation.</text>
</comment>
<dbReference type="EMBL" id="RJVO01000001">
    <property type="protein sequence ID" value="ROH93239.1"/>
    <property type="molecule type" value="Genomic_DNA"/>
</dbReference>
<dbReference type="PANTHER" id="PTHR23418">
    <property type="entry name" value="ACIREDUCTONE DIOXYGENASE"/>
    <property type="match status" value="1"/>
</dbReference>
<dbReference type="HAMAP" id="MF_01682">
    <property type="entry name" value="Salvage_MtnD"/>
    <property type="match status" value="1"/>
</dbReference>
<dbReference type="GO" id="GO:0016151">
    <property type="term" value="F:nickel cation binding"/>
    <property type="evidence" value="ECO:0007669"/>
    <property type="project" value="UniProtKB-UniRule"/>
</dbReference>
<feature type="binding site" evidence="9">
    <location>
        <position position="149"/>
    </location>
    <ligand>
        <name>Fe(2+)</name>
        <dbReference type="ChEBI" id="CHEBI:29033"/>
    </ligand>
</feature>
<reference evidence="10 11" key="1">
    <citation type="submission" date="2018-10" db="EMBL/GenBank/DDBJ databases">
        <authorList>
            <person name="Chen W.-M."/>
        </authorList>
    </citation>
    <scope>NUCLEOTIDE SEQUENCE [LARGE SCALE GENOMIC DNA]</scope>
    <source>
        <strain evidence="10 11">THS-13</strain>
    </source>
</reference>
<comment type="subunit">
    <text evidence="9">Monomer.</text>
</comment>
<accession>A0A3N0VKE7</accession>
<feature type="binding site" evidence="9">
    <location>
        <position position="111"/>
    </location>
    <ligand>
        <name>Ni(2+)</name>
        <dbReference type="ChEBI" id="CHEBI:49786"/>
    </ligand>
</feature>
<dbReference type="PANTHER" id="PTHR23418:SF0">
    <property type="entry name" value="ACIREDUCTONE DIOXYGENASE"/>
    <property type="match status" value="1"/>
</dbReference>
<dbReference type="UniPathway" id="UPA00904">
    <property type="reaction ID" value="UER00878"/>
</dbReference>
<proteinExistence type="inferred from homology"/>
<dbReference type="CDD" id="cd02232">
    <property type="entry name" value="cupin_ARD"/>
    <property type="match status" value="1"/>
</dbReference>
<evidence type="ECO:0000313" key="10">
    <source>
        <dbReference type="EMBL" id="ROH93239.1"/>
    </source>
</evidence>
<keyword evidence="2 9" id="KW-0533">Nickel</keyword>
<dbReference type="InterPro" id="IPR023956">
    <property type="entry name" value="ARD_bac"/>
</dbReference>
<keyword evidence="7 9" id="KW-0408">Iron</keyword>
<dbReference type="EC" id="1.13.11.53" evidence="9"/>
<keyword evidence="4 9" id="KW-0479">Metal-binding</keyword>
<evidence type="ECO:0000256" key="3">
    <source>
        <dbReference type="ARBA" id="ARBA00022605"/>
    </source>
</evidence>
<dbReference type="EC" id="1.13.11.54" evidence="9"/>
<dbReference type="InterPro" id="IPR004313">
    <property type="entry name" value="ARD"/>
</dbReference>
<dbReference type="SUPFAM" id="SSF51182">
    <property type="entry name" value="RmlC-like cupins"/>
    <property type="match status" value="1"/>
</dbReference>
<feature type="binding site" evidence="9">
    <location>
        <position position="105"/>
    </location>
    <ligand>
        <name>Ni(2+)</name>
        <dbReference type="ChEBI" id="CHEBI:49786"/>
    </ligand>
</feature>
<dbReference type="GO" id="GO:0010308">
    <property type="term" value="F:acireductone dioxygenase (Ni2+-requiring) activity"/>
    <property type="evidence" value="ECO:0007669"/>
    <property type="project" value="UniProtKB-UniRule"/>
</dbReference>
<dbReference type="Gene3D" id="2.60.120.10">
    <property type="entry name" value="Jelly Rolls"/>
    <property type="match status" value="1"/>
</dbReference>
<organism evidence="10 11">
    <name type="scientific">Stagnimonas aquatica</name>
    <dbReference type="NCBI Taxonomy" id="2689987"/>
    <lineage>
        <taxon>Bacteria</taxon>
        <taxon>Pseudomonadati</taxon>
        <taxon>Pseudomonadota</taxon>
        <taxon>Gammaproteobacteria</taxon>
        <taxon>Nevskiales</taxon>
        <taxon>Nevskiaceae</taxon>
        <taxon>Stagnimonas</taxon>
    </lineage>
</organism>
<dbReference type="InterPro" id="IPR014710">
    <property type="entry name" value="RmlC-like_jellyroll"/>
</dbReference>
<comment type="function">
    <text evidence="9">Catalyzes 2 different reactions between oxygene and the acireductone 1,2-dihydroxy-3-keto-5-methylthiopentene (DHK-MTPene) depending upon the metal bound in the active site. Fe-containing acireductone dioxygenase (Fe-ARD) produces formate and 2-keto-4-methylthiobutyrate (KMTB), the alpha-ketoacid precursor of methionine in the methionine recycle pathway. Ni-containing acireductone dioxygenase (Ni-ARD) produces methylthiopropionate, carbon monoxide and formate, and does not lie on the methionine recycle pathway.</text>
</comment>
<feature type="binding site" evidence="9">
    <location>
        <position position="107"/>
    </location>
    <ligand>
        <name>Ni(2+)</name>
        <dbReference type="ChEBI" id="CHEBI:49786"/>
    </ligand>
</feature>
<evidence type="ECO:0000313" key="11">
    <source>
        <dbReference type="Proteomes" id="UP000282106"/>
    </source>
</evidence>
<keyword evidence="6 9" id="KW-0560">Oxidoreductase</keyword>
<feature type="site" description="Important to generate the dianion" evidence="9">
    <location>
        <position position="113"/>
    </location>
</feature>
<evidence type="ECO:0000256" key="9">
    <source>
        <dbReference type="HAMAP-Rule" id="MF_01682"/>
    </source>
</evidence>
<protein>
    <recommendedName>
        <fullName evidence="9">Acireductone dioxygenase</fullName>
    </recommendedName>
    <alternativeName>
        <fullName evidence="9">1,2-dihydroxy-3-keto-5-methylthiopentene dioxygenase</fullName>
        <shortName evidence="9">DHK-MTPene dioxygenase</shortName>
    </alternativeName>
    <alternativeName>
        <fullName evidence="9">Acireductone dioxygenase (Fe(2+)-requiring)</fullName>
        <shortName evidence="9">ARD'</shortName>
        <shortName evidence="9">Fe-ARD</shortName>
        <ecNumber evidence="9">1.13.11.54</ecNumber>
    </alternativeName>
    <alternativeName>
        <fullName evidence="9">Acireductone dioxygenase (Ni(2+)-requiring)</fullName>
        <shortName evidence="9">ARD</shortName>
        <shortName evidence="9">Ni-ARD</shortName>
        <ecNumber evidence="9">1.13.11.53</ecNumber>
    </alternativeName>
</protein>
<comment type="cofactor">
    <cofactor evidence="9">
        <name>Ni(2+)</name>
        <dbReference type="ChEBI" id="CHEBI:49786"/>
    </cofactor>
    <text evidence="9">Binds 1 nickel ion per monomer.</text>
</comment>
<evidence type="ECO:0000256" key="2">
    <source>
        <dbReference type="ARBA" id="ARBA00022596"/>
    </source>
</evidence>
<dbReference type="Pfam" id="PF03079">
    <property type="entry name" value="ARD"/>
    <property type="match status" value="1"/>
</dbReference>
<dbReference type="InterPro" id="IPR011051">
    <property type="entry name" value="RmlC_Cupin_sf"/>
</dbReference>
<feature type="binding site" evidence="9">
    <location>
        <position position="107"/>
    </location>
    <ligand>
        <name>Fe(2+)</name>
        <dbReference type="ChEBI" id="CHEBI:29033"/>
    </ligand>
</feature>
<dbReference type="GO" id="GO:0019284">
    <property type="term" value="P:L-methionine salvage from S-adenosylmethionine"/>
    <property type="evidence" value="ECO:0007669"/>
    <property type="project" value="InterPro"/>
</dbReference>
<feature type="binding site" evidence="9">
    <location>
        <position position="111"/>
    </location>
    <ligand>
        <name>Fe(2+)</name>
        <dbReference type="ChEBI" id="CHEBI:29033"/>
    </ligand>
</feature>
<evidence type="ECO:0000256" key="4">
    <source>
        <dbReference type="ARBA" id="ARBA00022723"/>
    </source>
</evidence>
<keyword evidence="5 9" id="KW-0223">Dioxygenase</keyword>
<name>A0A3N0VKE7_9GAMM</name>
<comment type="similarity">
    <text evidence="9">Belongs to the acireductone dioxygenase (ARD) family.</text>
</comment>
<evidence type="ECO:0000256" key="1">
    <source>
        <dbReference type="ARBA" id="ARBA00000428"/>
    </source>
</evidence>